<evidence type="ECO:0008006" key="4">
    <source>
        <dbReference type="Google" id="ProtNLM"/>
    </source>
</evidence>
<dbReference type="EMBL" id="CP046276">
    <property type="protein sequence ID" value="QGS51709.1"/>
    <property type="molecule type" value="Genomic_DNA"/>
</dbReference>
<dbReference type="Proteomes" id="UP000424468">
    <property type="component" value="Chromosome"/>
</dbReference>
<dbReference type="RefSeq" id="WP_156005949.1">
    <property type="nucleotide sequence ID" value="NZ_CP046276.1"/>
</dbReference>
<keyword evidence="1" id="KW-1133">Transmembrane helix</keyword>
<keyword evidence="1" id="KW-0812">Transmembrane</keyword>
<gene>
    <name evidence="2" type="ORF">STABA_v1c03460</name>
</gene>
<protein>
    <recommendedName>
        <fullName evidence="4">Transmembrane protein</fullName>
    </recommendedName>
</protein>
<proteinExistence type="predicted"/>
<feature type="transmembrane region" description="Helical" evidence="1">
    <location>
        <begin position="126"/>
        <end position="153"/>
    </location>
</feature>
<keyword evidence="3" id="KW-1185">Reference proteome</keyword>
<dbReference type="OrthoDB" id="391715at2"/>
<organism evidence="2 3">
    <name type="scientific">Spiroplasma tabanidicola</name>
    <dbReference type="NCBI Taxonomy" id="324079"/>
    <lineage>
        <taxon>Bacteria</taxon>
        <taxon>Bacillati</taxon>
        <taxon>Mycoplasmatota</taxon>
        <taxon>Mollicutes</taxon>
        <taxon>Entomoplasmatales</taxon>
        <taxon>Spiroplasmataceae</taxon>
        <taxon>Spiroplasma</taxon>
    </lineage>
</organism>
<name>A0A6I6C8E2_9MOLU</name>
<keyword evidence="1" id="KW-0472">Membrane</keyword>
<reference evidence="2 3" key="1">
    <citation type="submission" date="2019-11" db="EMBL/GenBank/DDBJ databases">
        <title>Complete genome sequence of Spiroplasma tabanidicola TAUS-1 (DSM 22603).</title>
        <authorList>
            <person name="Huang C.-T."/>
            <person name="Lin Y.-C."/>
            <person name="Kuo C.-H."/>
        </authorList>
    </citation>
    <scope>NUCLEOTIDE SEQUENCE [LARGE SCALE GENOMIC DNA]</scope>
    <source>
        <strain evidence="2 3">TAUS-1</strain>
    </source>
</reference>
<sequence>MSIIVYVATALTLVCLITLKMFNIYIYSSIKVVNINSADINISTSKINDITTKLVSYLNVTDLKIIYGETDFYCRITKMLNRKKQLVEIPKWIMPSVGYELDYLIASIWYNSKLYKKDKYIKRYNFVAQILPSTFILIYIVALILDLILIILNKYILSDFDYYGSFFEFLGKFFILDFIAILFFFMYITCLFFATKHKINIEATYEREIVKFVDENCEGYKSDIGAARVYSLKIDKLYLNTFLFNKKTSNIKFCGPFTML</sequence>
<evidence type="ECO:0000256" key="1">
    <source>
        <dbReference type="SAM" id="Phobius"/>
    </source>
</evidence>
<dbReference type="KEGG" id="stab:STABA_v1c03460"/>
<dbReference type="AlphaFoldDB" id="A0A6I6C8E2"/>
<feature type="transmembrane region" description="Helical" evidence="1">
    <location>
        <begin position="173"/>
        <end position="194"/>
    </location>
</feature>
<accession>A0A6I6C8E2</accession>
<evidence type="ECO:0000313" key="3">
    <source>
        <dbReference type="Proteomes" id="UP000424468"/>
    </source>
</evidence>
<feature type="transmembrane region" description="Helical" evidence="1">
    <location>
        <begin position="6"/>
        <end position="27"/>
    </location>
</feature>
<evidence type="ECO:0000313" key="2">
    <source>
        <dbReference type="EMBL" id="QGS51709.1"/>
    </source>
</evidence>